<dbReference type="Proteomes" id="UP001054837">
    <property type="component" value="Unassembled WGS sequence"/>
</dbReference>
<accession>A0AAV4U4X0</accession>
<dbReference type="EMBL" id="BPLQ01010716">
    <property type="protein sequence ID" value="GIY52834.1"/>
    <property type="molecule type" value="Genomic_DNA"/>
</dbReference>
<sequence length="95" mass="10428">MLYRIGNQPSKDRTISLAVTAAWLAAAAGDKVISSNKKNSTNPTETNTLVVLLKFGGNAKLYPNQKRLAKILTAEIKMGRLRKLFTIIIVLLMSL</sequence>
<dbReference type="AlphaFoldDB" id="A0AAV4U4X0"/>
<proteinExistence type="predicted"/>
<evidence type="ECO:0000313" key="2">
    <source>
        <dbReference type="Proteomes" id="UP001054837"/>
    </source>
</evidence>
<organism evidence="1 2">
    <name type="scientific">Caerostris darwini</name>
    <dbReference type="NCBI Taxonomy" id="1538125"/>
    <lineage>
        <taxon>Eukaryota</taxon>
        <taxon>Metazoa</taxon>
        <taxon>Ecdysozoa</taxon>
        <taxon>Arthropoda</taxon>
        <taxon>Chelicerata</taxon>
        <taxon>Arachnida</taxon>
        <taxon>Araneae</taxon>
        <taxon>Araneomorphae</taxon>
        <taxon>Entelegynae</taxon>
        <taxon>Araneoidea</taxon>
        <taxon>Araneidae</taxon>
        <taxon>Caerostris</taxon>
    </lineage>
</organism>
<gene>
    <name evidence="1" type="ORF">CDAR_432641</name>
</gene>
<protein>
    <submittedName>
        <fullName evidence="1">Uncharacterized protein</fullName>
    </submittedName>
</protein>
<keyword evidence="2" id="KW-1185">Reference proteome</keyword>
<evidence type="ECO:0000313" key="1">
    <source>
        <dbReference type="EMBL" id="GIY52834.1"/>
    </source>
</evidence>
<comment type="caution">
    <text evidence="1">The sequence shown here is derived from an EMBL/GenBank/DDBJ whole genome shotgun (WGS) entry which is preliminary data.</text>
</comment>
<reference evidence="1 2" key="1">
    <citation type="submission" date="2021-06" db="EMBL/GenBank/DDBJ databases">
        <title>Caerostris darwini draft genome.</title>
        <authorList>
            <person name="Kono N."/>
            <person name="Arakawa K."/>
        </authorList>
    </citation>
    <scope>NUCLEOTIDE SEQUENCE [LARGE SCALE GENOMIC DNA]</scope>
</reference>
<name>A0AAV4U4X0_9ARAC</name>